<dbReference type="Pfam" id="PF00121">
    <property type="entry name" value="TIM"/>
    <property type="match status" value="1"/>
</dbReference>
<dbReference type="RefSeq" id="WP_046329942.1">
    <property type="nucleotide sequence ID" value="NZ_CP007501.1"/>
</dbReference>
<dbReference type="NCBIfam" id="TIGR00419">
    <property type="entry name" value="tim"/>
    <property type="match status" value="1"/>
</dbReference>
<dbReference type="InterPro" id="IPR035990">
    <property type="entry name" value="TIM_sf"/>
</dbReference>
<evidence type="ECO:0000256" key="5">
    <source>
        <dbReference type="ARBA" id="ARBA00022490"/>
    </source>
</evidence>
<accession>A0A0E3ZLB2</accession>
<reference evidence="10 11" key="1">
    <citation type="submission" date="2014-03" db="EMBL/GenBank/DDBJ databases">
        <title>Genome of Polynucleobacter strain MWH-MoK4.</title>
        <authorList>
            <person name="Hahn M.W."/>
        </authorList>
    </citation>
    <scope>NUCLEOTIDE SEQUENCE [LARGE SCALE GENOMIC DNA]</scope>
    <source>
        <strain evidence="10 11">MWH-MoK4</strain>
    </source>
</reference>
<dbReference type="GO" id="GO:0019563">
    <property type="term" value="P:glycerol catabolic process"/>
    <property type="evidence" value="ECO:0007669"/>
    <property type="project" value="TreeGrafter"/>
</dbReference>
<feature type="binding site" evidence="8">
    <location>
        <position position="216"/>
    </location>
    <ligand>
        <name>substrate</name>
    </ligand>
</feature>
<comment type="subunit">
    <text evidence="8 9">Homodimer.</text>
</comment>
<dbReference type="UniPathway" id="UPA00109">
    <property type="reaction ID" value="UER00189"/>
</dbReference>
<organism evidence="10 11">
    <name type="scientific">Polynucleobacter duraquae</name>
    <dbReference type="NCBI Taxonomy" id="1835254"/>
    <lineage>
        <taxon>Bacteria</taxon>
        <taxon>Pseudomonadati</taxon>
        <taxon>Pseudomonadota</taxon>
        <taxon>Betaproteobacteria</taxon>
        <taxon>Burkholderiales</taxon>
        <taxon>Burkholderiaceae</taxon>
        <taxon>Polynucleobacter</taxon>
    </lineage>
</organism>
<dbReference type="Proteomes" id="UP000061135">
    <property type="component" value="Chromosome"/>
</dbReference>
<keyword evidence="4 8" id="KW-0312">Gluconeogenesis</keyword>
<dbReference type="EMBL" id="CP007501">
    <property type="protein sequence ID" value="AKD25086.1"/>
    <property type="molecule type" value="Genomic_DNA"/>
</dbReference>
<dbReference type="InterPro" id="IPR020861">
    <property type="entry name" value="Triosephosphate_isomerase_AS"/>
</dbReference>
<comment type="pathway">
    <text evidence="2">Carbohydrate metabolism; erythritol degradation.</text>
</comment>
<evidence type="ECO:0000256" key="8">
    <source>
        <dbReference type="HAMAP-Rule" id="MF_00147"/>
    </source>
</evidence>
<evidence type="ECO:0000313" key="11">
    <source>
        <dbReference type="Proteomes" id="UP000061135"/>
    </source>
</evidence>
<dbReference type="OrthoDB" id="9809429at2"/>
<dbReference type="HAMAP" id="MF_00147_B">
    <property type="entry name" value="TIM_B"/>
    <property type="match status" value="1"/>
</dbReference>
<dbReference type="HOGENOM" id="CLU_024251_2_1_4"/>
<keyword evidence="11" id="KW-1185">Reference proteome</keyword>
<dbReference type="PANTHER" id="PTHR21139:SF42">
    <property type="entry name" value="TRIOSEPHOSPHATE ISOMERASE"/>
    <property type="match status" value="1"/>
</dbReference>
<dbReference type="KEGG" id="pdq:CL55_00007530"/>
<dbReference type="PANTHER" id="PTHR21139">
    <property type="entry name" value="TRIOSEPHOSPHATE ISOMERASE"/>
    <property type="match status" value="1"/>
</dbReference>
<sequence length="252" mass="27024">MRPLTVIGNWKMNGSFASNADWVKTVCRGMEQGMPAGRKYVVCAPAPYLSQCGGLIRDCSLAFLSLGAQDVSAYSAGAYTGDIAASMLKELDCAYVIVGHSERRQYHQEVDEQVAEKALQVLDNGMIPVICVGESADERNSGREVEVVRGQISKQVAILQDRLADCLIAYEPVWAIGTGKVASAEIAQDMHRAIRLQLAEFNEDVASHVGILYGGSVKPDNAVELFAMPDIDGGLIGGASLNPQDFLAICQA</sequence>
<protein>
    <recommendedName>
        <fullName evidence="8 9">Triosephosphate isomerase</fullName>
        <shortName evidence="8">TIM</shortName>
        <shortName evidence="8">TPI</shortName>
        <ecNumber evidence="8 9">5.3.1.1</ecNumber>
    </recommendedName>
    <alternativeName>
        <fullName evidence="8">Triose-phosphate isomerase</fullName>
    </alternativeName>
</protein>
<evidence type="ECO:0000256" key="3">
    <source>
        <dbReference type="ARBA" id="ARBA00007422"/>
    </source>
</evidence>
<dbReference type="PROSITE" id="PS51440">
    <property type="entry name" value="TIM_2"/>
    <property type="match status" value="1"/>
</dbReference>
<comment type="subcellular location">
    <subcellularLocation>
        <location evidence="8 9">Cytoplasm</location>
    </subcellularLocation>
</comment>
<feature type="active site" description="Proton acceptor" evidence="8">
    <location>
        <position position="171"/>
    </location>
</feature>
<name>A0A0E3ZLB2_9BURK</name>
<evidence type="ECO:0000256" key="7">
    <source>
        <dbReference type="ARBA" id="ARBA00023235"/>
    </source>
</evidence>
<dbReference type="GO" id="GO:0046166">
    <property type="term" value="P:glyceraldehyde-3-phosphate biosynthetic process"/>
    <property type="evidence" value="ECO:0007669"/>
    <property type="project" value="TreeGrafter"/>
</dbReference>
<feature type="active site" description="Electrophile" evidence="8">
    <location>
        <position position="100"/>
    </location>
</feature>
<comment type="catalytic activity">
    <reaction evidence="8 9">
        <text>D-glyceraldehyde 3-phosphate = dihydroxyacetone phosphate</text>
        <dbReference type="Rhea" id="RHEA:18585"/>
        <dbReference type="ChEBI" id="CHEBI:57642"/>
        <dbReference type="ChEBI" id="CHEBI:59776"/>
        <dbReference type="EC" id="5.3.1.1"/>
    </reaction>
</comment>
<evidence type="ECO:0000313" key="10">
    <source>
        <dbReference type="EMBL" id="AKD25086.1"/>
    </source>
</evidence>
<dbReference type="EC" id="5.3.1.1" evidence="8 9"/>
<keyword evidence="6 8" id="KW-0324">Glycolysis</keyword>
<evidence type="ECO:0000256" key="4">
    <source>
        <dbReference type="ARBA" id="ARBA00022432"/>
    </source>
</evidence>
<dbReference type="SUPFAM" id="SSF51351">
    <property type="entry name" value="Triosephosphate isomerase (TIM)"/>
    <property type="match status" value="1"/>
</dbReference>
<gene>
    <name evidence="8" type="primary">tpiA</name>
    <name evidence="10" type="ORF">CL55_00007530</name>
</gene>
<proteinExistence type="inferred from homology"/>
<dbReference type="PROSITE" id="PS00171">
    <property type="entry name" value="TIM_1"/>
    <property type="match status" value="1"/>
</dbReference>
<dbReference type="InterPro" id="IPR022896">
    <property type="entry name" value="TrioseP_Isoase_bac/euk"/>
</dbReference>
<evidence type="ECO:0000256" key="1">
    <source>
        <dbReference type="ARBA" id="ARBA00004680"/>
    </source>
</evidence>
<dbReference type="InterPro" id="IPR000652">
    <property type="entry name" value="Triosephosphate_isomerase"/>
</dbReference>
<comment type="pathway">
    <text evidence="8 9">Carbohydrate biosynthesis; gluconeogenesis.</text>
</comment>
<comment type="similarity">
    <text evidence="3 8 9">Belongs to the triosephosphate isomerase family.</text>
</comment>
<evidence type="ECO:0000256" key="6">
    <source>
        <dbReference type="ARBA" id="ARBA00023152"/>
    </source>
</evidence>
<evidence type="ECO:0000256" key="9">
    <source>
        <dbReference type="RuleBase" id="RU363013"/>
    </source>
</evidence>
<evidence type="ECO:0000256" key="2">
    <source>
        <dbReference type="ARBA" id="ARBA00004939"/>
    </source>
</evidence>
<keyword evidence="5 8" id="KW-0963">Cytoplasm</keyword>
<dbReference type="PATRIC" id="fig|576611.7.peg.762"/>
<feature type="binding site" evidence="8">
    <location>
        <begin position="9"/>
        <end position="11"/>
    </location>
    <ligand>
        <name>substrate</name>
    </ligand>
</feature>
<feature type="binding site" evidence="8">
    <location>
        <begin position="237"/>
        <end position="238"/>
    </location>
    <ligand>
        <name>substrate</name>
    </ligand>
</feature>
<dbReference type="GO" id="GO:0006096">
    <property type="term" value="P:glycolytic process"/>
    <property type="evidence" value="ECO:0007669"/>
    <property type="project" value="UniProtKB-UniRule"/>
</dbReference>
<keyword evidence="7 8" id="KW-0413">Isomerase</keyword>
<dbReference type="FunFam" id="3.20.20.70:FF:000016">
    <property type="entry name" value="Triosephosphate isomerase"/>
    <property type="match status" value="1"/>
</dbReference>
<dbReference type="UniPathway" id="UPA00138"/>
<dbReference type="CDD" id="cd00311">
    <property type="entry name" value="TIM"/>
    <property type="match status" value="1"/>
</dbReference>
<dbReference type="GO" id="GO:0006094">
    <property type="term" value="P:gluconeogenesis"/>
    <property type="evidence" value="ECO:0007669"/>
    <property type="project" value="UniProtKB-UniRule"/>
</dbReference>
<dbReference type="Gene3D" id="3.20.20.70">
    <property type="entry name" value="Aldolase class I"/>
    <property type="match status" value="1"/>
</dbReference>
<comment type="function">
    <text evidence="8">Involved in the gluconeogenesis. Catalyzes stereospecifically the conversion of dihydroxyacetone phosphate (DHAP) to D-glyceraldehyde-3-phosphate (G3P).</text>
</comment>
<dbReference type="STRING" id="1835254.CL55_00007530"/>
<dbReference type="GO" id="GO:0005829">
    <property type="term" value="C:cytosol"/>
    <property type="evidence" value="ECO:0007669"/>
    <property type="project" value="TreeGrafter"/>
</dbReference>
<dbReference type="GO" id="GO:0004807">
    <property type="term" value="F:triose-phosphate isomerase activity"/>
    <property type="evidence" value="ECO:0007669"/>
    <property type="project" value="UniProtKB-UniRule"/>
</dbReference>
<dbReference type="AlphaFoldDB" id="A0A0E3ZLB2"/>
<dbReference type="InterPro" id="IPR013785">
    <property type="entry name" value="Aldolase_TIM"/>
</dbReference>
<comment type="pathway">
    <text evidence="1 8 9">Carbohydrate degradation; glycolysis; D-glyceraldehyde 3-phosphate from glycerone phosphate: step 1/1.</text>
</comment>
<feature type="binding site" evidence="8">
    <location>
        <position position="177"/>
    </location>
    <ligand>
        <name>substrate</name>
    </ligand>
</feature>